<evidence type="ECO:0000313" key="1">
    <source>
        <dbReference type="EMBL" id="GBE80230.1"/>
    </source>
</evidence>
<dbReference type="RefSeq" id="XP_027611143.1">
    <property type="nucleotide sequence ID" value="XM_027755342.1"/>
</dbReference>
<dbReference type="Proteomes" id="UP000287166">
    <property type="component" value="Unassembled WGS sequence"/>
</dbReference>
<organism evidence="1 2">
    <name type="scientific">Sparassis crispa</name>
    <dbReference type="NCBI Taxonomy" id="139825"/>
    <lineage>
        <taxon>Eukaryota</taxon>
        <taxon>Fungi</taxon>
        <taxon>Dikarya</taxon>
        <taxon>Basidiomycota</taxon>
        <taxon>Agaricomycotina</taxon>
        <taxon>Agaricomycetes</taxon>
        <taxon>Polyporales</taxon>
        <taxon>Sparassidaceae</taxon>
        <taxon>Sparassis</taxon>
    </lineage>
</organism>
<dbReference type="EMBL" id="BFAD01000002">
    <property type="protein sequence ID" value="GBE80230.1"/>
    <property type="molecule type" value="Genomic_DNA"/>
</dbReference>
<proteinExistence type="predicted"/>
<dbReference type="AlphaFoldDB" id="A0A401GDI6"/>
<name>A0A401GDI6_9APHY</name>
<reference evidence="1 2" key="1">
    <citation type="journal article" date="2018" name="Sci. Rep.">
        <title>Genome sequence of the cauliflower mushroom Sparassis crispa (Hanabiratake) and its association with beneficial usage.</title>
        <authorList>
            <person name="Kiyama R."/>
            <person name="Furutani Y."/>
            <person name="Kawaguchi K."/>
            <person name="Nakanishi T."/>
        </authorList>
    </citation>
    <scope>NUCLEOTIDE SEQUENCE [LARGE SCALE GENOMIC DNA]</scope>
</reference>
<accession>A0A401GDI6</accession>
<comment type="caution">
    <text evidence="1">The sequence shown here is derived from an EMBL/GenBank/DDBJ whole genome shotgun (WGS) entry which is preliminary data.</text>
</comment>
<gene>
    <name evidence="1" type="ORF">SCP_0214400</name>
</gene>
<evidence type="ECO:0000313" key="2">
    <source>
        <dbReference type="Proteomes" id="UP000287166"/>
    </source>
</evidence>
<dbReference type="GeneID" id="38777147"/>
<sequence>MWLANSSILPALNSVAAANDIVRDDEFHFTACASTLAVEWQRFLDENIVPGRPLQSKKLKSAKQDVGVGDVVVSRPIPLEIIEHIFRSNLKRITT</sequence>
<protein>
    <submittedName>
        <fullName evidence="1">Uncharacterized protein</fullName>
    </submittedName>
</protein>
<dbReference type="InParanoid" id="A0A401GDI6"/>
<keyword evidence="2" id="KW-1185">Reference proteome</keyword>